<reference evidence="1 2" key="1">
    <citation type="submission" date="2019-03" db="EMBL/GenBank/DDBJ databases">
        <title>Burkholderia cepacia outbreak.</title>
        <authorList>
            <person name="Farzana R."/>
            <person name="Walsh T.R."/>
        </authorList>
    </citation>
    <scope>NUCLEOTIDE SEQUENCE [LARGE SCALE GENOMIC DNA]</scope>
    <source>
        <strain evidence="2">d13</strain>
    </source>
</reference>
<accession>A0AAX2RK73</accession>
<evidence type="ECO:0000313" key="1">
    <source>
        <dbReference type="EMBL" id="TEU41585.1"/>
    </source>
</evidence>
<protein>
    <submittedName>
        <fullName evidence="1">Uncharacterized protein</fullName>
    </submittedName>
</protein>
<gene>
    <name evidence="1" type="ORF">E3D37_26565</name>
</gene>
<comment type="caution">
    <text evidence="1">The sequence shown here is derived from an EMBL/GenBank/DDBJ whole genome shotgun (WGS) entry which is preliminary data.</text>
</comment>
<dbReference type="RefSeq" id="WP_134256803.1">
    <property type="nucleotide sequence ID" value="NZ_SNSG01000032.1"/>
</dbReference>
<sequence>MSFTAFKVKNIPPPGKKRVGDWLNMRVRTKCEMANGYATIPAGALATVTGTGNGLWLKIDPCPHCGISVNITRVHGSDVEPIDVAQSGAVA</sequence>
<proteinExistence type="predicted"/>
<dbReference type="EMBL" id="SNSQ01000035">
    <property type="protein sequence ID" value="TEU41585.1"/>
    <property type="molecule type" value="Genomic_DNA"/>
</dbReference>
<name>A0AAX2RK73_BURCE</name>
<dbReference type="Proteomes" id="UP000298234">
    <property type="component" value="Unassembled WGS sequence"/>
</dbReference>
<organism evidence="1 2">
    <name type="scientific">Burkholderia cepacia</name>
    <name type="common">Pseudomonas cepacia</name>
    <dbReference type="NCBI Taxonomy" id="292"/>
    <lineage>
        <taxon>Bacteria</taxon>
        <taxon>Pseudomonadati</taxon>
        <taxon>Pseudomonadota</taxon>
        <taxon>Betaproteobacteria</taxon>
        <taxon>Burkholderiales</taxon>
        <taxon>Burkholderiaceae</taxon>
        <taxon>Burkholderia</taxon>
        <taxon>Burkholderia cepacia complex</taxon>
    </lineage>
</organism>
<evidence type="ECO:0000313" key="2">
    <source>
        <dbReference type="Proteomes" id="UP000298234"/>
    </source>
</evidence>
<dbReference type="AlphaFoldDB" id="A0AAX2RK73"/>